<dbReference type="RefSeq" id="WP_078711923.1">
    <property type="nucleotide sequence ID" value="NZ_FUWY01000004.1"/>
</dbReference>
<reference evidence="3" key="1">
    <citation type="submission" date="2017-02" db="EMBL/GenBank/DDBJ databases">
        <authorList>
            <person name="Varghese N."/>
            <person name="Submissions S."/>
        </authorList>
    </citation>
    <scope>NUCLEOTIDE SEQUENCE [LARGE SCALE GENOMIC DNA]</scope>
    <source>
        <strain evidence="3">ATCC 25662</strain>
    </source>
</reference>
<proteinExistence type="predicted"/>
<evidence type="ECO:0000313" key="2">
    <source>
        <dbReference type="EMBL" id="SJZ75624.1"/>
    </source>
</evidence>
<dbReference type="SUPFAM" id="SSF89550">
    <property type="entry name" value="PHP domain-like"/>
    <property type="match status" value="1"/>
</dbReference>
<sequence length="238" mass="26880">MKNILDLHTHTISSGHAYSTLQENVQEAKRKGLKYYGMSDHAPGIPGGTHFFHFKNLEVIPTEIDGVRVLRGCELNIIDENGTVDLEKKILKTLDYCIASFHSPCYSADHSLEDNMKAYEAVCKNPYVQIIGHPDDGRYPCDYEKLALMAKETNTLIELNNSSLRPNASRINGPENCRKILQACKKVGCMIVLNSDAHISFDVGKSNYADELIEELNFPKELILNYNEEKLKDFITLK</sequence>
<dbReference type="GO" id="GO:0042578">
    <property type="term" value="F:phosphoric ester hydrolase activity"/>
    <property type="evidence" value="ECO:0007669"/>
    <property type="project" value="TreeGrafter"/>
</dbReference>
<dbReference type="Pfam" id="PF02811">
    <property type="entry name" value="PHP"/>
    <property type="match status" value="1"/>
</dbReference>
<gene>
    <name evidence="2" type="ORF">SAMN02745191_1522</name>
</gene>
<name>A0A1T4N8R5_9FIRM</name>
<dbReference type="InterPro" id="IPR003141">
    <property type="entry name" value="Pol/His_phosphatase_N"/>
</dbReference>
<dbReference type="Gene3D" id="3.20.20.140">
    <property type="entry name" value="Metal-dependent hydrolases"/>
    <property type="match status" value="1"/>
</dbReference>
<accession>A0A1T4N8R5</accession>
<dbReference type="Proteomes" id="UP000243297">
    <property type="component" value="Unassembled WGS sequence"/>
</dbReference>
<dbReference type="InterPro" id="IPR050243">
    <property type="entry name" value="PHP_phosphatase"/>
</dbReference>
<dbReference type="InterPro" id="IPR016195">
    <property type="entry name" value="Pol/histidinol_Pase-like"/>
</dbReference>
<dbReference type="NCBIfam" id="NF006702">
    <property type="entry name" value="PRK09248.1"/>
    <property type="match status" value="1"/>
</dbReference>
<dbReference type="EMBL" id="FUWY01000004">
    <property type="protein sequence ID" value="SJZ75624.1"/>
    <property type="molecule type" value="Genomic_DNA"/>
</dbReference>
<organism evidence="2 3">
    <name type="scientific">Anaerorhabdus furcosa</name>
    <dbReference type="NCBI Taxonomy" id="118967"/>
    <lineage>
        <taxon>Bacteria</taxon>
        <taxon>Bacillati</taxon>
        <taxon>Bacillota</taxon>
        <taxon>Erysipelotrichia</taxon>
        <taxon>Erysipelotrichales</taxon>
        <taxon>Erysipelotrichaceae</taxon>
        <taxon>Anaerorhabdus</taxon>
    </lineage>
</organism>
<dbReference type="AlphaFoldDB" id="A0A1T4N8R5"/>
<dbReference type="SMART" id="SM00481">
    <property type="entry name" value="POLIIIAc"/>
    <property type="match status" value="1"/>
</dbReference>
<dbReference type="PANTHER" id="PTHR36928">
    <property type="entry name" value="PHOSPHATASE YCDX-RELATED"/>
    <property type="match status" value="1"/>
</dbReference>
<dbReference type="GO" id="GO:0005829">
    <property type="term" value="C:cytosol"/>
    <property type="evidence" value="ECO:0007669"/>
    <property type="project" value="TreeGrafter"/>
</dbReference>
<protein>
    <submittedName>
        <fullName evidence="2">Putative hydrolase</fullName>
    </submittedName>
</protein>
<evidence type="ECO:0000313" key="3">
    <source>
        <dbReference type="Proteomes" id="UP000243297"/>
    </source>
</evidence>
<keyword evidence="2" id="KW-0378">Hydrolase</keyword>
<evidence type="ECO:0000259" key="1">
    <source>
        <dbReference type="SMART" id="SM00481"/>
    </source>
</evidence>
<dbReference type="PANTHER" id="PTHR36928:SF1">
    <property type="entry name" value="PHOSPHATASE YCDX-RELATED"/>
    <property type="match status" value="1"/>
</dbReference>
<dbReference type="GO" id="GO:0008270">
    <property type="term" value="F:zinc ion binding"/>
    <property type="evidence" value="ECO:0007669"/>
    <property type="project" value="TreeGrafter"/>
</dbReference>
<dbReference type="OrthoDB" id="9808747at2"/>
<feature type="domain" description="Polymerase/histidinol phosphatase N-terminal" evidence="1">
    <location>
        <begin position="5"/>
        <end position="79"/>
    </location>
</feature>
<dbReference type="InterPro" id="IPR004013">
    <property type="entry name" value="PHP_dom"/>
</dbReference>
<dbReference type="CDD" id="cd07437">
    <property type="entry name" value="PHP_HisPPase_Ycdx_like"/>
    <property type="match status" value="1"/>
</dbReference>
<dbReference type="STRING" id="118967.SAMN02745191_1522"/>
<keyword evidence="3" id="KW-1185">Reference proteome</keyword>